<feature type="region of interest" description="Disordered" evidence="1">
    <location>
        <begin position="1"/>
        <end position="49"/>
    </location>
</feature>
<evidence type="ECO:0000256" key="1">
    <source>
        <dbReference type="SAM" id="MobiDB-lite"/>
    </source>
</evidence>
<dbReference type="Pfam" id="PF00575">
    <property type="entry name" value="S1"/>
    <property type="match status" value="1"/>
</dbReference>
<reference evidence="3" key="1">
    <citation type="submission" date="2020-10" db="EMBL/GenBank/DDBJ databases">
        <title>Unveiling of a novel bifunctional photoreceptor, Dualchrome1, isolated from a cosmopolitan green alga.</title>
        <authorList>
            <person name="Suzuki S."/>
            <person name="Kawachi M."/>
        </authorList>
    </citation>
    <scope>NUCLEOTIDE SEQUENCE</scope>
    <source>
        <strain evidence="3">NIES 2893</strain>
    </source>
</reference>
<dbReference type="Gene3D" id="2.40.50.140">
    <property type="entry name" value="Nucleic acid-binding proteins"/>
    <property type="match status" value="2"/>
</dbReference>
<dbReference type="AlphaFoldDB" id="A0A830HKQ1"/>
<evidence type="ECO:0000313" key="3">
    <source>
        <dbReference type="EMBL" id="GHP06400.1"/>
    </source>
</evidence>
<evidence type="ECO:0000259" key="2">
    <source>
        <dbReference type="PROSITE" id="PS50126"/>
    </source>
</evidence>
<feature type="domain" description="S1 motif" evidence="2">
    <location>
        <begin position="68"/>
        <end position="157"/>
    </location>
</feature>
<proteinExistence type="predicted"/>
<feature type="compositionally biased region" description="Polar residues" evidence="1">
    <location>
        <begin position="1"/>
        <end position="15"/>
    </location>
</feature>
<protein>
    <recommendedName>
        <fullName evidence="2">S1 motif domain-containing protein</fullName>
    </recommendedName>
</protein>
<dbReference type="Proteomes" id="UP000660262">
    <property type="component" value="Unassembled WGS sequence"/>
</dbReference>
<dbReference type="EMBL" id="BNJQ01000012">
    <property type="protein sequence ID" value="GHP06400.1"/>
    <property type="molecule type" value="Genomic_DNA"/>
</dbReference>
<comment type="caution">
    <text evidence="3">The sequence shown here is derived from an EMBL/GenBank/DDBJ whole genome shotgun (WGS) entry which is preliminary data.</text>
</comment>
<evidence type="ECO:0000313" key="4">
    <source>
        <dbReference type="Proteomes" id="UP000660262"/>
    </source>
</evidence>
<dbReference type="InterPro" id="IPR003029">
    <property type="entry name" value="S1_domain"/>
</dbReference>
<sequence length="363" mass="40184">MMATSHATTNATTGHRSGATRRALTTSRRRATRTCAEVKQPGSGSDGQEWSLEKKAMWSAARKAMREKRVLTGKAEFANRGGLVVGIDDGDVSYQGFVPVSQVDPARFWAEGVAYGEETTLESWRKVQILTGIVGSEVRVIVMDTNRASESILLSERSVNVIDYMNSHSVGENVPGRVRNLTDFGAFVDLEDESGKLNGVVGLCLKQDISWDRIQHPDQVLQKGQRVVVKLVEYDEMTNRLKLSLKQTQMDPLLETLDTLLPPVFDEAKVVPMGAPLPGLLELVEKLIDEDGIIKVTAGRQAQESRVVSQDLELWLTNQKVEDGYNLIARAGRMCQEVHVITEPTVSTDDMKAMVKRVAKKVY</sequence>
<dbReference type="SUPFAM" id="SSF50249">
    <property type="entry name" value="Nucleic acid-binding proteins"/>
    <property type="match status" value="2"/>
</dbReference>
<feature type="domain" description="S1 motif" evidence="2">
    <location>
        <begin position="171"/>
        <end position="246"/>
    </location>
</feature>
<organism evidence="3 4">
    <name type="scientific">Pycnococcus provasolii</name>
    <dbReference type="NCBI Taxonomy" id="41880"/>
    <lineage>
        <taxon>Eukaryota</taxon>
        <taxon>Viridiplantae</taxon>
        <taxon>Chlorophyta</taxon>
        <taxon>Pseudoscourfieldiophyceae</taxon>
        <taxon>Pseudoscourfieldiales</taxon>
        <taxon>Pycnococcaceae</taxon>
        <taxon>Pycnococcus</taxon>
    </lineage>
</organism>
<feature type="compositionally biased region" description="Low complexity" evidence="1">
    <location>
        <begin position="16"/>
        <end position="26"/>
    </location>
</feature>
<dbReference type="PANTHER" id="PTHR47559">
    <property type="entry name" value="OS03G0844900 PROTEIN"/>
    <property type="match status" value="1"/>
</dbReference>
<dbReference type="SMART" id="SM00316">
    <property type="entry name" value="S1"/>
    <property type="match status" value="2"/>
</dbReference>
<dbReference type="GO" id="GO:0003676">
    <property type="term" value="F:nucleic acid binding"/>
    <property type="evidence" value="ECO:0007669"/>
    <property type="project" value="InterPro"/>
</dbReference>
<name>A0A830HKQ1_9CHLO</name>
<dbReference type="PANTHER" id="PTHR47559:SF1">
    <property type="entry name" value="OS03G0844900 PROTEIN"/>
    <property type="match status" value="1"/>
</dbReference>
<keyword evidence="4" id="KW-1185">Reference proteome</keyword>
<dbReference type="InterPro" id="IPR052757">
    <property type="entry name" value="Ribosomal_protein_S1"/>
</dbReference>
<gene>
    <name evidence="3" type="ORF">PPROV_000514500</name>
</gene>
<accession>A0A830HKQ1</accession>
<dbReference type="OrthoDB" id="412781at2759"/>
<dbReference type="InterPro" id="IPR012340">
    <property type="entry name" value="NA-bd_OB-fold"/>
</dbReference>
<dbReference type="PROSITE" id="PS50126">
    <property type="entry name" value="S1"/>
    <property type="match status" value="2"/>
</dbReference>